<evidence type="ECO:0000313" key="1">
    <source>
        <dbReference type="EMBL" id="DAA04433.1"/>
    </source>
</evidence>
<accession>Q6IIY8</accession>
<proteinExistence type="predicted"/>
<dbReference type="EMBL" id="BK002928">
    <property type="protein sequence ID" value="DAA04433.1"/>
    <property type="molecule type" value="Genomic_DNA"/>
</dbReference>
<reference evidence="1" key="1">
    <citation type="journal article" date="2003" name="Genome Biol.">
        <title>An integrated gene annotation and transcriptional profiling approach towards the full gene content of the Drosophila genome.</title>
        <authorList>
            <person name="Hild M."/>
            <person name="Beckmann B."/>
            <person name="Haas S.A."/>
            <person name="Koch B."/>
            <person name="Solovyev V."/>
            <person name="Busold C."/>
            <person name="Fellenberg K."/>
            <person name="Boutros M."/>
            <person name="Vingron M."/>
            <person name="Sauer F."/>
            <person name="Hoheisel J.D."/>
            <person name="Paro R."/>
        </authorList>
    </citation>
    <scope>NUCLEOTIDE SEQUENCE</scope>
</reference>
<name>Q6IIY8_DROME</name>
<protein>
    <submittedName>
        <fullName evidence="1">HDC16553</fullName>
    </submittedName>
</protein>
<gene>
    <name evidence="1" type="ORF">HDC16553</name>
</gene>
<dbReference type="AlphaFoldDB" id="Q6IIY8"/>
<sequence>MAKPKRQRAGPWARALLGGGDYSKITIRELEHKNIIRIVQGPLCKLSTGHHHKLRHLPSAIDFDFELDLDLDLDSSSCRLCRRKLLNLEMREDALIICLN</sequence>
<organism evidence="1">
    <name type="scientific">Drosophila melanogaster</name>
    <name type="common">Fruit fly</name>
    <dbReference type="NCBI Taxonomy" id="7227"/>
    <lineage>
        <taxon>Eukaryota</taxon>
        <taxon>Metazoa</taxon>
        <taxon>Ecdysozoa</taxon>
        <taxon>Arthropoda</taxon>
        <taxon>Hexapoda</taxon>
        <taxon>Insecta</taxon>
        <taxon>Pterygota</taxon>
        <taxon>Neoptera</taxon>
        <taxon>Endopterygota</taxon>
        <taxon>Diptera</taxon>
        <taxon>Brachycera</taxon>
        <taxon>Muscomorpha</taxon>
        <taxon>Ephydroidea</taxon>
        <taxon>Drosophilidae</taxon>
        <taxon>Drosophila</taxon>
        <taxon>Sophophora</taxon>
    </lineage>
</organism>